<name>A0A2P2PRZ0_RHIMU</name>
<feature type="transmembrane region" description="Helical" evidence="1">
    <location>
        <begin position="21"/>
        <end position="41"/>
    </location>
</feature>
<keyword evidence="1" id="KW-1133">Transmembrane helix</keyword>
<organism evidence="2">
    <name type="scientific">Rhizophora mucronata</name>
    <name type="common">Asiatic mangrove</name>
    <dbReference type="NCBI Taxonomy" id="61149"/>
    <lineage>
        <taxon>Eukaryota</taxon>
        <taxon>Viridiplantae</taxon>
        <taxon>Streptophyta</taxon>
        <taxon>Embryophyta</taxon>
        <taxon>Tracheophyta</taxon>
        <taxon>Spermatophyta</taxon>
        <taxon>Magnoliopsida</taxon>
        <taxon>eudicotyledons</taxon>
        <taxon>Gunneridae</taxon>
        <taxon>Pentapetalae</taxon>
        <taxon>rosids</taxon>
        <taxon>fabids</taxon>
        <taxon>Malpighiales</taxon>
        <taxon>Rhizophoraceae</taxon>
        <taxon>Rhizophora</taxon>
    </lineage>
</organism>
<evidence type="ECO:0000256" key="1">
    <source>
        <dbReference type="SAM" id="Phobius"/>
    </source>
</evidence>
<reference evidence="2" key="1">
    <citation type="submission" date="2018-02" db="EMBL/GenBank/DDBJ databases">
        <title>Rhizophora mucronata_Transcriptome.</title>
        <authorList>
            <person name="Meera S.P."/>
            <person name="Sreeshan A."/>
            <person name="Augustine A."/>
        </authorList>
    </citation>
    <scope>NUCLEOTIDE SEQUENCE</scope>
    <source>
        <tissue evidence="2">Leaf</tissue>
    </source>
</reference>
<accession>A0A2P2PRZ0</accession>
<sequence>MILFLHASASLKFSNNHDISFSCILIGILFLLIFLLLFLALNEETEGCC</sequence>
<proteinExistence type="predicted"/>
<protein>
    <submittedName>
        <fullName evidence="2">Uncharacterized protein</fullName>
    </submittedName>
</protein>
<dbReference type="AlphaFoldDB" id="A0A2P2PRZ0"/>
<evidence type="ECO:0000313" key="2">
    <source>
        <dbReference type="EMBL" id="MBX57471.1"/>
    </source>
</evidence>
<dbReference type="EMBL" id="GGEC01076987">
    <property type="protein sequence ID" value="MBX57471.1"/>
    <property type="molecule type" value="Transcribed_RNA"/>
</dbReference>
<keyword evidence="1" id="KW-0812">Transmembrane</keyword>
<keyword evidence="1" id="KW-0472">Membrane</keyword>